<name>A0A554VNX7_9FLAO</name>
<reference evidence="1 2" key="1">
    <citation type="submission" date="2019-07" db="EMBL/GenBank/DDBJ databases">
        <title>The draft genome sequence of Aquimarina algiphila M91.</title>
        <authorList>
            <person name="Meng X."/>
        </authorList>
    </citation>
    <scope>NUCLEOTIDE SEQUENCE [LARGE SCALE GENOMIC DNA]</scope>
    <source>
        <strain evidence="1 2">M91</strain>
    </source>
</reference>
<proteinExistence type="predicted"/>
<gene>
    <name evidence="1" type="ORF">FOF46_06145</name>
</gene>
<evidence type="ECO:0000313" key="1">
    <source>
        <dbReference type="EMBL" id="TSE10105.1"/>
    </source>
</evidence>
<sequence>MLSQINKIVLTCLLIYNFTYGQKDSIHTTESLKLYNFTMIDGENYLTMRQNNENYLSGYRILSRFVNQKPSTAGKILQLGTSFLGLLITHEEGHRSVLTQLNIGAISQPFSIFEGAAYVKGVTDITLQNLRDTDLPNYIRLHTAGLESDFSIITKTESLIALEEDSFENLNIEYHTHKLALIGYYLTTLIPKLSPSIKEESNELDRDIVGHDLYGAVRHLHRPNSEFYRYTDHDDLTKEEKKFIKKVGFFSLLNLLNPILIGKNNFTLSKNSKFNLGLGYTMAPYGGFIDENFWLIVNNRLKIHSYLRQSHNKNSWFLAGGFKIMNYKFYDDKLWVSTGLHFWSQPTNLSFTTNKSDFGFATEFNTAYKIYSNSQRKINLMSNVGLTYKTFGFIPEYSTLEKKMQFNLGISILW</sequence>
<dbReference type="OrthoDB" id="1399176at2"/>
<protein>
    <submittedName>
        <fullName evidence="1">Uncharacterized protein</fullName>
    </submittedName>
</protein>
<dbReference type="EMBL" id="VLNR01000009">
    <property type="protein sequence ID" value="TSE10105.1"/>
    <property type="molecule type" value="Genomic_DNA"/>
</dbReference>
<organism evidence="1 2">
    <name type="scientific">Aquimarina algiphila</name>
    <dbReference type="NCBI Taxonomy" id="2047982"/>
    <lineage>
        <taxon>Bacteria</taxon>
        <taxon>Pseudomonadati</taxon>
        <taxon>Bacteroidota</taxon>
        <taxon>Flavobacteriia</taxon>
        <taxon>Flavobacteriales</taxon>
        <taxon>Flavobacteriaceae</taxon>
        <taxon>Aquimarina</taxon>
    </lineage>
</organism>
<accession>A0A554VNX7</accession>
<dbReference type="RefSeq" id="WP_109435066.1">
    <property type="nucleotide sequence ID" value="NZ_CANLFO010000012.1"/>
</dbReference>
<evidence type="ECO:0000313" key="2">
    <source>
        <dbReference type="Proteomes" id="UP000318833"/>
    </source>
</evidence>
<comment type="caution">
    <text evidence="1">The sequence shown here is derived from an EMBL/GenBank/DDBJ whole genome shotgun (WGS) entry which is preliminary data.</text>
</comment>
<dbReference type="AlphaFoldDB" id="A0A554VNX7"/>
<dbReference type="Proteomes" id="UP000318833">
    <property type="component" value="Unassembled WGS sequence"/>
</dbReference>
<keyword evidence="2" id="KW-1185">Reference proteome</keyword>